<dbReference type="EMBL" id="CCYD01000322">
    <property type="protein sequence ID" value="CEG38502.1"/>
    <property type="molecule type" value="Genomic_DNA"/>
</dbReference>
<dbReference type="OMA" id="MMNLPDL"/>
<dbReference type="RefSeq" id="XP_024574871.1">
    <property type="nucleotide sequence ID" value="XM_024723945.1"/>
</dbReference>
<name>A0A0P1ADQ9_PLAHL</name>
<dbReference type="InterPro" id="IPR029016">
    <property type="entry name" value="GAF-like_dom_sf"/>
</dbReference>
<evidence type="ECO:0000256" key="1">
    <source>
        <dbReference type="SAM" id="MobiDB-lite"/>
    </source>
</evidence>
<dbReference type="OrthoDB" id="21225at2759"/>
<dbReference type="PANTHER" id="PTHR43102">
    <property type="entry name" value="SLR1143 PROTEIN"/>
    <property type="match status" value="1"/>
</dbReference>
<protein>
    <recommendedName>
        <fullName evidence="4">GAF domain-containing protein</fullName>
    </recommendedName>
</protein>
<evidence type="ECO:0008006" key="4">
    <source>
        <dbReference type="Google" id="ProtNLM"/>
    </source>
</evidence>
<organism evidence="2 3">
    <name type="scientific">Plasmopara halstedii</name>
    <name type="common">Downy mildew of sunflower</name>
    <dbReference type="NCBI Taxonomy" id="4781"/>
    <lineage>
        <taxon>Eukaryota</taxon>
        <taxon>Sar</taxon>
        <taxon>Stramenopiles</taxon>
        <taxon>Oomycota</taxon>
        <taxon>Peronosporomycetes</taxon>
        <taxon>Peronosporales</taxon>
        <taxon>Peronosporaceae</taxon>
        <taxon>Plasmopara</taxon>
    </lineage>
</organism>
<accession>A0A0P1ADQ9</accession>
<dbReference type="PANTHER" id="PTHR43102:SF2">
    <property type="entry name" value="GAF DOMAIN-CONTAINING PROTEIN"/>
    <property type="match status" value="1"/>
</dbReference>
<keyword evidence="3" id="KW-1185">Reference proteome</keyword>
<dbReference type="SUPFAM" id="SSF55781">
    <property type="entry name" value="GAF domain-like"/>
    <property type="match status" value="1"/>
</dbReference>
<evidence type="ECO:0000313" key="2">
    <source>
        <dbReference type="EMBL" id="CEG38502.1"/>
    </source>
</evidence>
<feature type="region of interest" description="Disordered" evidence="1">
    <location>
        <begin position="497"/>
        <end position="520"/>
    </location>
</feature>
<sequence>MMNVDGSDQRRYVRLSDRRLAEVAAQAAARIDLGTLLHRRSEATGVMKERSIDGTAVTATCIIDCSVKEIQALLVPPTTDRYASVMRELMGQDFIYGTIVHNANEVTTQSVSVRTVTFAKRHILARNEQLCFVSAVKPLELCSSSKEEKGFTVTLASLHPDDVFTGKAQAACVTHIQGMSALYLVTPEVPRRRKQGRSKRAVRVTFCADVASTPGSNRKSPLRWLKMVTNREEADGASNGVVLARAVQYARTLKQFNVAVRRRRLDAQVFADLQKVQPSNNRCACCTRRVRVKKCRLSGLSERSTEKSTQGPKRCHLCAFLVCARCVCTVGNRAMSMELLERSSKSVKYSRTIYLCEHCMQRVDDADYDSYCASNGSMSPTGAIQPDSPDAETSSSVIARVLSQVLANASNEEKPVVIRVIKYLLGPNKEIKSTYSAASAELIQNLGRLATEQGFAEEINVRNLNSEVTPEVPTPTKEQRPILAGSSGRQYALQYTDIKDYNDEDSDETDTSDGTEEYLDSEARQKISYVSRYPVPSDEGARLRWLESHPNIMSRLMNLPDLELLCDIALAEFQCNAVLVTVFRATTCYVVASTDPVWRNVEIPRHETICGHTLMSGDPLLLKYPEADVRFTAMNLVRHDGLRFYFGFPVQISYPGNDGITTVGTFCCVQTDINRDITESQFALMATLVQGVSRVFEFQASCSLENQFTT</sequence>
<dbReference type="Gene3D" id="3.30.450.40">
    <property type="match status" value="1"/>
</dbReference>
<reference evidence="3" key="1">
    <citation type="submission" date="2014-09" db="EMBL/GenBank/DDBJ databases">
        <authorList>
            <person name="Sharma Rahul"/>
            <person name="Thines Marco"/>
        </authorList>
    </citation>
    <scope>NUCLEOTIDE SEQUENCE [LARGE SCALE GENOMIC DNA]</scope>
</reference>
<dbReference type="STRING" id="4781.A0A0P1ADQ9"/>
<evidence type="ECO:0000313" key="3">
    <source>
        <dbReference type="Proteomes" id="UP000054928"/>
    </source>
</evidence>
<feature type="region of interest" description="Disordered" evidence="1">
    <location>
        <begin position="467"/>
        <end position="486"/>
    </location>
</feature>
<dbReference type="GeneID" id="36403627"/>
<proteinExistence type="predicted"/>
<feature type="compositionally biased region" description="Acidic residues" evidence="1">
    <location>
        <begin position="502"/>
        <end position="520"/>
    </location>
</feature>
<dbReference type="Proteomes" id="UP000054928">
    <property type="component" value="Unassembled WGS sequence"/>
</dbReference>
<dbReference type="AlphaFoldDB" id="A0A0P1ADQ9"/>